<sequence>MASNRHKDDRKFTSKRGKNAKRQTGSSTRCHLAKTQNLRKNPVVANMPLAVEKPTPECSHSRHTIQLANCVPTSIDRFKFQEVVLQDGKPFEIHVHVVNDAHTNTSSRSEKNFAKRNHKYLIYVSTSVHISSRKYAKFPVYQIGIVEKGHRVIQKSCQKVKVIGITLRTTSFDCKWYEEYLRLLLEMVQMTKVEGKLIGVMEFYLKPLDRNRIETRSRTKQQMGRDFFSIYHTFTRGRRLW</sequence>
<reference evidence="3 4" key="1">
    <citation type="journal article" date="2011" name="Science">
        <title>The ecoresponsive genome of Daphnia pulex.</title>
        <authorList>
            <person name="Colbourne J.K."/>
            <person name="Pfrender M.E."/>
            <person name="Gilbert D."/>
            <person name="Thomas W.K."/>
            <person name="Tucker A."/>
            <person name="Oakley T.H."/>
            <person name="Tokishita S."/>
            <person name="Aerts A."/>
            <person name="Arnold G.J."/>
            <person name="Basu M.K."/>
            <person name="Bauer D.J."/>
            <person name="Caceres C.E."/>
            <person name="Carmel L."/>
            <person name="Casola C."/>
            <person name="Choi J.H."/>
            <person name="Detter J.C."/>
            <person name="Dong Q."/>
            <person name="Dusheyko S."/>
            <person name="Eads B.D."/>
            <person name="Frohlich T."/>
            <person name="Geiler-Samerotte K.A."/>
            <person name="Gerlach D."/>
            <person name="Hatcher P."/>
            <person name="Jogdeo S."/>
            <person name="Krijgsveld J."/>
            <person name="Kriventseva E.V."/>
            <person name="Kultz D."/>
            <person name="Laforsch C."/>
            <person name="Lindquist E."/>
            <person name="Lopez J."/>
            <person name="Manak J.R."/>
            <person name="Muller J."/>
            <person name="Pangilinan J."/>
            <person name="Patwardhan R.P."/>
            <person name="Pitluck S."/>
            <person name="Pritham E.J."/>
            <person name="Rechtsteiner A."/>
            <person name="Rho M."/>
            <person name="Rogozin I.B."/>
            <person name="Sakarya O."/>
            <person name="Salamov A."/>
            <person name="Schaack S."/>
            <person name="Shapiro H."/>
            <person name="Shiga Y."/>
            <person name="Skalitzky C."/>
            <person name="Smith Z."/>
            <person name="Souvorov A."/>
            <person name="Sung W."/>
            <person name="Tang Z."/>
            <person name="Tsuchiya D."/>
            <person name="Tu H."/>
            <person name="Vos H."/>
            <person name="Wang M."/>
            <person name="Wolf Y.I."/>
            <person name="Yamagata H."/>
            <person name="Yamada T."/>
            <person name="Ye Y."/>
            <person name="Shaw J.R."/>
            <person name="Andrews J."/>
            <person name="Crease T.J."/>
            <person name="Tang H."/>
            <person name="Lucas S.M."/>
            <person name="Robertson H.M."/>
            <person name="Bork P."/>
            <person name="Koonin E.V."/>
            <person name="Zdobnov E.M."/>
            <person name="Grigoriev I.V."/>
            <person name="Lynch M."/>
            <person name="Boore J.L."/>
        </authorList>
    </citation>
    <scope>NUCLEOTIDE SEQUENCE [LARGE SCALE GENOMIC DNA]</scope>
</reference>
<keyword evidence="4" id="KW-1185">Reference proteome</keyword>
<evidence type="ECO:0000313" key="3">
    <source>
        <dbReference type="EMBL" id="EFX89184.1"/>
    </source>
</evidence>
<protein>
    <submittedName>
        <fullName evidence="3">Uncharacterized protein</fullName>
    </submittedName>
</protein>
<gene>
    <name evidence="2" type="ORF">DAPPUDRAFT_117151</name>
    <name evidence="3" type="ORF">DAPPUDRAFT_94545</name>
</gene>
<name>E9FSC2_DAPPU</name>
<dbReference type="EMBL" id="GL732740">
    <property type="protein sequence ID" value="EFX65542.1"/>
    <property type="molecule type" value="Genomic_DNA"/>
</dbReference>
<evidence type="ECO:0000313" key="4">
    <source>
        <dbReference type="Proteomes" id="UP000000305"/>
    </source>
</evidence>
<evidence type="ECO:0000313" key="2">
    <source>
        <dbReference type="EMBL" id="EFX65542.1"/>
    </source>
</evidence>
<dbReference type="Proteomes" id="UP000000305">
    <property type="component" value="Unassembled WGS sequence"/>
</dbReference>
<dbReference type="EMBL" id="GL732524">
    <property type="protein sequence ID" value="EFX89184.1"/>
    <property type="molecule type" value="Genomic_DNA"/>
</dbReference>
<feature type="compositionally biased region" description="Polar residues" evidence="1">
    <location>
        <begin position="22"/>
        <end position="39"/>
    </location>
</feature>
<proteinExistence type="predicted"/>
<dbReference type="KEGG" id="dpx:DAPPUDRAFT_117151"/>
<feature type="compositionally biased region" description="Basic and acidic residues" evidence="1">
    <location>
        <begin position="1"/>
        <end position="12"/>
    </location>
</feature>
<organism evidence="3 4">
    <name type="scientific">Daphnia pulex</name>
    <name type="common">Water flea</name>
    <dbReference type="NCBI Taxonomy" id="6669"/>
    <lineage>
        <taxon>Eukaryota</taxon>
        <taxon>Metazoa</taxon>
        <taxon>Ecdysozoa</taxon>
        <taxon>Arthropoda</taxon>
        <taxon>Crustacea</taxon>
        <taxon>Branchiopoda</taxon>
        <taxon>Diplostraca</taxon>
        <taxon>Cladocera</taxon>
        <taxon>Anomopoda</taxon>
        <taxon>Daphniidae</taxon>
        <taxon>Daphnia</taxon>
    </lineage>
</organism>
<dbReference type="KEGG" id="dpx:DAPPUDRAFT_94545"/>
<dbReference type="HOGENOM" id="CLU_1152752_0_0_1"/>
<dbReference type="AlphaFoldDB" id="E9FSC2"/>
<accession>E9FSC2</accession>
<evidence type="ECO:0000256" key="1">
    <source>
        <dbReference type="SAM" id="MobiDB-lite"/>
    </source>
</evidence>
<feature type="region of interest" description="Disordered" evidence="1">
    <location>
        <begin position="1"/>
        <end position="41"/>
    </location>
</feature>